<dbReference type="InParanoid" id="A0A1C7NQS2"/>
<protein>
    <submittedName>
        <fullName evidence="2">Uncharacterized protein</fullName>
    </submittedName>
</protein>
<proteinExistence type="predicted"/>
<accession>A0A1C7NQS2</accession>
<keyword evidence="1" id="KW-0812">Transmembrane</keyword>
<dbReference type="Proteomes" id="UP000093000">
    <property type="component" value="Unassembled WGS sequence"/>
</dbReference>
<organism evidence="2 3">
    <name type="scientific">Choanephora cucurbitarum</name>
    <dbReference type="NCBI Taxonomy" id="101091"/>
    <lineage>
        <taxon>Eukaryota</taxon>
        <taxon>Fungi</taxon>
        <taxon>Fungi incertae sedis</taxon>
        <taxon>Mucoromycota</taxon>
        <taxon>Mucoromycotina</taxon>
        <taxon>Mucoromycetes</taxon>
        <taxon>Mucorales</taxon>
        <taxon>Mucorineae</taxon>
        <taxon>Choanephoraceae</taxon>
        <taxon>Choanephoroideae</taxon>
        <taxon>Choanephora</taxon>
    </lineage>
</organism>
<keyword evidence="3" id="KW-1185">Reference proteome</keyword>
<feature type="transmembrane region" description="Helical" evidence="1">
    <location>
        <begin position="20"/>
        <end position="38"/>
    </location>
</feature>
<evidence type="ECO:0000313" key="2">
    <source>
        <dbReference type="EMBL" id="OBZ91269.1"/>
    </source>
</evidence>
<name>A0A1C7NQS2_9FUNG</name>
<dbReference type="EMBL" id="LUGH01000016">
    <property type="protein sequence ID" value="OBZ91269.1"/>
    <property type="molecule type" value="Genomic_DNA"/>
</dbReference>
<keyword evidence="1" id="KW-1133">Transmembrane helix</keyword>
<evidence type="ECO:0000313" key="3">
    <source>
        <dbReference type="Proteomes" id="UP000093000"/>
    </source>
</evidence>
<sequence>MLYKVLTLELREIASLFQRAHAFVMIFFLVMSALIGGFEHYPNQSTELHRGFTVQSEVRSSRSRLDELPRFLLYPLSHQTSLLSNH</sequence>
<keyword evidence="1" id="KW-0472">Membrane</keyword>
<dbReference type="AlphaFoldDB" id="A0A1C7NQS2"/>
<reference evidence="2 3" key="1">
    <citation type="submission" date="2016-03" db="EMBL/GenBank/DDBJ databases">
        <title>Choanephora cucurbitarum.</title>
        <authorList>
            <person name="Min B."/>
            <person name="Park H."/>
            <person name="Park J.-H."/>
            <person name="Shin H.-D."/>
            <person name="Choi I.-G."/>
        </authorList>
    </citation>
    <scope>NUCLEOTIDE SEQUENCE [LARGE SCALE GENOMIC DNA]</scope>
    <source>
        <strain evidence="2 3">KUS-F28377</strain>
    </source>
</reference>
<comment type="caution">
    <text evidence="2">The sequence shown here is derived from an EMBL/GenBank/DDBJ whole genome shotgun (WGS) entry which is preliminary data.</text>
</comment>
<gene>
    <name evidence="2" type="ORF">A0J61_00692</name>
</gene>
<evidence type="ECO:0000256" key="1">
    <source>
        <dbReference type="SAM" id="Phobius"/>
    </source>
</evidence>